<feature type="signal peptide" evidence="1">
    <location>
        <begin position="1"/>
        <end position="22"/>
    </location>
</feature>
<dbReference type="InterPro" id="IPR017946">
    <property type="entry name" value="PLC-like_Pdiesterase_TIM-brl"/>
</dbReference>
<evidence type="ECO:0000313" key="3">
    <source>
        <dbReference type="EMBL" id="SNV45096.1"/>
    </source>
</evidence>
<dbReference type="PANTHER" id="PTHR46320:SF1">
    <property type="entry name" value="GLYCEROPHOSPHODIESTER PHOSPHODIESTERASE 1"/>
    <property type="match status" value="1"/>
</dbReference>
<dbReference type="GO" id="GO:0070291">
    <property type="term" value="P:N-acylethanolamine metabolic process"/>
    <property type="evidence" value="ECO:0007669"/>
    <property type="project" value="TreeGrafter"/>
</dbReference>
<gene>
    <name evidence="3" type="primary">ugpQ</name>
    <name evidence="3" type="ORF">SAMEA4412673_01038</name>
</gene>
<dbReference type="GO" id="GO:0005886">
    <property type="term" value="C:plasma membrane"/>
    <property type="evidence" value="ECO:0007669"/>
    <property type="project" value="TreeGrafter"/>
</dbReference>
<feature type="domain" description="GP-PDE" evidence="2">
    <location>
        <begin position="47"/>
        <end position="291"/>
    </location>
</feature>
<name>A0AAJ5BZB0_9SPHI</name>
<protein>
    <submittedName>
        <fullName evidence="3">Glycerophosphoryl diester phosphodiesterase</fullName>
        <ecNumber evidence="3">3.1.4.46</ecNumber>
    </submittedName>
</protein>
<evidence type="ECO:0000313" key="4">
    <source>
        <dbReference type="Proteomes" id="UP000215355"/>
    </source>
</evidence>
<organism evidence="3 4">
    <name type="scientific">Sphingobacterium mizutaii</name>
    <dbReference type="NCBI Taxonomy" id="1010"/>
    <lineage>
        <taxon>Bacteria</taxon>
        <taxon>Pseudomonadati</taxon>
        <taxon>Bacteroidota</taxon>
        <taxon>Sphingobacteriia</taxon>
        <taxon>Sphingobacteriales</taxon>
        <taxon>Sphingobacteriaceae</taxon>
        <taxon>Sphingobacterium</taxon>
    </lineage>
</organism>
<evidence type="ECO:0000259" key="2">
    <source>
        <dbReference type="PROSITE" id="PS51704"/>
    </source>
</evidence>
<dbReference type="PROSITE" id="PS51704">
    <property type="entry name" value="GP_PDE"/>
    <property type="match status" value="1"/>
</dbReference>
<dbReference type="CDD" id="cd08566">
    <property type="entry name" value="GDPD_AtGDE_like"/>
    <property type="match status" value="1"/>
</dbReference>
<keyword evidence="1" id="KW-0732">Signal</keyword>
<proteinExistence type="predicted"/>
<dbReference type="PANTHER" id="PTHR46320">
    <property type="entry name" value="GLYCEROPHOSPHODIESTER PHOSPHODIESTERASE 1"/>
    <property type="match status" value="1"/>
</dbReference>
<evidence type="ECO:0000256" key="1">
    <source>
        <dbReference type="SAM" id="SignalP"/>
    </source>
</evidence>
<dbReference type="EMBL" id="LT906468">
    <property type="protein sequence ID" value="SNV45096.1"/>
    <property type="molecule type" value="Genomic_DNA"/>
</dbReference>
<dbReference type="GO" id="GO:0006644">
    <property type="term" value="P:phospholipid metabolic process"/>
    <property type="evidence" value="ECO:0007669"/>
    <property type="project" value="TreeGrafter"/>
</dbReference>
<dbReference type="GO" id="GO:0008889">
    <property type="term" value="F:glycerophosphodiester phosphodiesterase activity"/>
    <property type="evidence" value="ECO:0007669"/>
    <property type="project" value="UniProtKB-EC"/>
</dbReference>
<dbReference type="AlphaFoldDB" id="A0AAJ5BZB0"/>
<dbReference type="RefSeq" id="WP_093098946.1">
    <property type="nucleotide sequence ID" value="NZ_FNGK01000003.1"/>
</dbReference>
<dbReference type="Proteomes" id="UP000215355">
    <property type="component" value="Chromosome 1"/>
</dbReference>
<accession>A0AAJ5BZB0</accession>
<dbReference type="SUPFAM" id="SSF51695">
    <property type="entry name" value="PLC-like phosphodiesterases"/>
    <property type="match status" value="1"/>
</dbReference>
<dbReference type="GO" id="GO:0006580">
    <property type="term" value="P:ethanolamine metabolic process"/>
    <property type="evidence" value="ECO:0007669"/>
    <property type="project" value="TreeGrafter"/>
</dbReference>
<dbReference type="Gene3D" id="3.20.20.190">
    <property type="entry name" value="Phosphatidylinositol (PI) phosphodiesterase"/>
    <property type="match status" value="1"/>
</dbReference>
<dbReference type="Pfam" id="PF03009">
    <property type="entry name" value="GDPD"/>
    <property type="match status" value="1"/>
</dbReference>
<reference evidence="3 4" key="1">
    <citation type="submission" date="2017-06" db="EMBL/GenBank/DDBJ databases">
        <authorList>
            <consortium name="Pathogen Informatics"/>
        </authorList>
    </citation>
    <scope>NUCLEOTIDE SEQUENCE [LARGE SCALE GENOMIC DNA]</scope>
    <source>
        <strain evidence="3 4">NCTC12149</strain>
    </source>
</reference>
<sequence>MKKSYLALFTLIAFMQASPVFSQKLHKLNFKTVEEMYDYFKYQPGKKIISGHRGTIENQMPENSIPAMEAVLKHTPAIFEVDPRLSKDGVPVMVHDATLDRTTTGKGKVADFTWKELQGLKLKDHQGNPTKYKINTLEEMIKWAKGKTILNLDKKDLPMEMTAEIIRKHNAYAWVWVTVHNVEQAKFYLDKNPKQYLSMHIKTEKDLEAFKASGLPYDRMIVYIGPEIKPSNQAMYNFFKGKGVLCMISTAPTYDKLPTVAERAEKYRAVFADGATVLESDLPIEVGNAIK</sequence>
<dbReference type="InterPro" id="IPR030395">
    <property type="entry name" value="GP_PDE_dom"/>
</dbReference>
<dbReference type="KEGG" id="smiz:4412673_01038"/>
<keyword evidence="3" id="KW-0378">Hydrolase</keyword>
<feature type="chain" id="PRO_5042579015" evidence="1">
    <location>
        <begin position="23"/>
        <end position="291"/>
    </location>
</feature>
<dbReference type="EC" id="3.1.4.46" evidence="3"/>